<dbReference type="Pfam" id="PF12487">
    <property type="entry name" value="DUF3703"/>
    <property type="match status" value="1"/>
</dbReference>
<protein>
    <submittedName>
        <fullName evidence="1">Uncharacterized protein DUF3703</fullName>
    </submittedName>
</protein>
<evidence type="ECO:0000313" key="2">
    <source>
        <dbReference type="Proteomes" id="UP000248014"/>
    </source>
</evidence>
<name>A0A2V3UQH2_9SPHN</name>
<comment type="caution">
    <text evidence="1">The sequence shown here is derived from an EMBL/GenBank/DDBJ whole genome shotgun (WGS) entry which is preliminary data.</text>
</comment>
<evidence type="ECO:0000313" key="1">
    <source>
        <dbReference type="EMBL" id="PXW68283.1"/>
    </source>
</evidence>
<keyword evidence="2" id="KW-1185">Reference proteome</keyword>
<sequence length="120" mass="12976">MKIGAMSIIRTAYRNELAEFRAARASGDHASAWQRLERGHIIAQGSLQLHIHSHGVMLAFAVSRREWAEVAGQVLRLFLAPLGTLTGRTPMGNTGRSDVSAFASMPIPADIAQIVNAGRD</sequence>
<proteinExistence type="predicted"/>
<accession>A0A2V3UQH2</accession>
<dbReference type="RefSeq" id="WP_244182011.1">
    <property type="nucleotide sequence ID" value="NZ_QJJM01000018.1"/>
</dbReference>
<dbReference type="Proteomes" id="UP000248014">
    <property type="component" value="Unassembled WGS sequence"/>
</dbReference>
<gene>
    <name evidence="1" type="ORF">C7451_1186</name>
</gene>
<organism evidence="1 2">
    <name type="scientific">Blastomonas natatoria</name>
    <dbReference type="NCBI Taxonomy" id="34015"/>
    <lineage>
        <taxon>Bacteria</taxon>
        <taxon>Pseudomonadati</taxon>
        <taxon>Pseudomonadota</taxon>
        <taxon>Alphaproteobacteria</taxon>
        <taxon>Sphingomonadales</taxon>
        <taxon>Sphingomonadaceae</taxon>
        <taxon>Blastomonas</taxon>
    </lineage>
</organism>
<reference evidence="1 2" key="1">
    <citation type="submission" date="2018-05" db="EMBL/GenBank/DDBJ databases">
        <title>Genomic Encyclopedia of Type Strains, Phase IV (KMG-IV): sequencing the most valuable type-strain genomes for metagenomic binning, comparative biology and taxonomic classification.</title>
        <authorList>
            <person name="Goeker M."/>
        </authorList>
    </citation>
    <scope>NUCLEOTIDE SEQUENCE [LARGE SCALE GENOMIC DNA]</scope>
    <source>
        <strain evidence="1 2">DSM 3183</strain>
    </source>
</reference>
<dbReference type="InterPro" id="IPR022172">
    <property type="entry name" value="DUF3703"/>
</dbReference>
<dbReference type="AlphaFoldDB" id="A0A2V3UQH2"/>
<dbReference type="EMBL" id="QJJM01000018">
    <property type="protein sequence ID" value="PXW68283.1"/>
    <property type="molecule type" value="Genomic_DNA"/>
</dbReference>